<protein>
    <submittedName>
        <fullName evidence="1">Uncharacterized protein</fullName>
    </submittedName>
</protein>
<evidence type="ECO:0000313" key="2">
    <source>
        <dbReference type="Proteomes" id="UP001341281"/>
    </source>
</evidence>
<reference evidence="1 2" key="1">
    <citation type="submission" date="2024-02" db="EMBL/GenBank/DDBJ databases">
        <title>High-quality chromosome-scale genome assembly of Pensacola bahiagrass (Paspalum notatum Flugge var. saurae).</title>
        <authorList>
            <person name="Vega J.M."/>
            <person name="Podio M."/>
            <person name="Orjuela J."/>
            <person name="Siena L.A."/>
            <person name="Pessino S.C."/>
            <person name="Combes M.C."/>
            <person name="Mariac C."/>
            <person name="Albertini E."/>
            <person name="Pupilli F."/>
            <person name="Ortiz J.P.A."/>
            <person name="Leblanc O."/>
        </authorList>
    </citation>
    <scope>NUCLEOTIDE SEQUENCE [LARGE SCALE GENOMIC DNA]</scope>
    <source>
        <strain evidence="1">R1</strain>
        <tissue evidence="1">Leaf</tissue>
    </source>
</reference>
<name>A0AAQ3U0B9_PASNO</name>
<dbReference type="AlphaFoldDB" id="A0AAQ3U0B9"/>
<evidence type="ECO:0000313" key="1">
    <source>
        <dbReference type="EMBL" id="WVZ81562.1"/>
    </source>
</evidence>
<sequence>MPLLRPKTAPVSPPPRRDPDLCPTIAALPLLPAARLHPTPRHQTRRRSSPRIRCVSPLCRSLAFAVVEPCPHAAALSRLPQPQQHCALPCLCRAASPTCRRSGQFRSTSCLEFVRQSNLITHDLNVDDDYSCFCKTEEDRLGVDCVPRLPMMVTATMEEGWSTLLIFQALKEVAEACIRQRAVWLLEE</sequence>
<proteinExistence type="predicted"/>
<gene>
    <name evidence="1" type="ORF">U9M48_028918</name>
</gene>
<dbReference type="EMBL" id="CP144750">
    <property type="protein sequence ID" value="WVZ81562.1"/>
    <property type="molecule type" value="Genomic_DNA"/>
</dbReference>
<keyword evidence="2" id="KW-1185">Reference proteome</keyword>
<dbReference type="Proteomes" id="UP001341281">
    <property type="component" value="Chromosome 06"/>
</dbReference>
<organism evidence="1 2">
    <name type="scientific">Paspalum notatum var. saurae</name>
    <dbReference type="NCBI Taxonomy" id="547442"/>
    <lineage>
        <taxon>Eukaryota</taxon>
        <taxon>Viridiplantae</taxon>
        <taxon>Streptophyta</taxon>
        <taxon>Embryophyta</taxon>
        <taxon>Tracheophyta</taxon>
        <taxon>Spermatophyta</taxon>
        <taxon>Magnoliopsida</taxon>
        <taxon>Liliopsida</taxon>
        <taxon>Poales</taxon>
        <taxon>Poaceae</taxon>
        <taxon>PACMAD clade</taxon>
        <taxon>Panicoideae</taxon>
        <taxon>Andropogonodae</taxon>
        <taxon>Paspaleae</taxon>
        <taxon>Paspalinae</taxon>
        <taxon>Paspalum</taxon>
    </lineage>
</organism>
<accession>A0AAQ3U0B9</accession>